<feature type="domain" description="HTH cro/C1-type" evidence="1">
    <location>
        <begin position="87"/>
        <end position="142"/>
    </location>
</feature>
<evidence type="ECO:0000259" key="1">
    <source>
        <dbReference type="PROSITE" id="PS50943"/>
    </source>
</evidence>
<sequence length="148" mass="16665">MVMDDEGITRTTQWPRELERAGEVDWRGVCHLLGDLVDSQELFEGLRAAAPERVGIEMSLTVDERTLLIESIQDALADGTLEIAEAVRRLRTEVTGLHQSQFAKMCKISVRTLVHIEHGEGNQTLKSLNAVFRPFGLKMGVVKVRRRL</sequence>
<organism evidence="3 4">
    <name type="scientific">Pseudomonas antarctica</name>
    <dbReference type="NCBI Taxonomy" id="219572"/>
    <lineage>
        <taxon>Bacteria</taxon>
        <taxon>Pseudomonadati</taxon>
        <taxon>Pseudomonadota</taxon>
        <taxon>Gammaproteobacteria</taxon>
        <taxon>Pseudomonadales</taxon>
        <taxon>Pseudomonadaceae</taxon>
        <taxon>Pseudomonas</taxon>
    </lineage>
</organism>
<accession>A0A1G9VSL4</accession>
<dbReference type="InterPro" id="IPR001387">
    <property type="entry name" value="Cro/C1-type_HTH"/>
</dbReference>
<dbReference type="EMBL" id="JXDI01000001">
    <property type="protein sequence ID" value="KAF2409033.1"/>
    <property type="molecule type" value="Genomic_DNA"/>
</dbReference>
<dbReference type="CDD" id="cd00093">
    <property type="entry name" value="HTH_XRE"/>
    <property type="match status" value="1"/>
</dbReference>
<protein>
    <recommendedName>
        <fullName evidence="1">HTH cro/C1-type domain-containing protein</fullName>
    </recommendedName>
</protein>
<dbReference type="GO" id="GO:0003677">
    <property type="term" value="F:DNA binding"/>
    <property type="evidence" value="ECO:0007669"/>
    <property type="project" value="InterPro"/>
</dbReference>
<dbReference type="Gene3D" id="1.10.260.40">
    <property type="entry name" value="lambda repressor-like DNA-binding domains"/>
    <property type="match status" value="1"/>
</dbReference>
<evidence type="ECO:0000313" key="2">
    <source>
        <dbReference type="EMBL" id="KAF2409033.1"/>
    </source>
</evidence>
<reference evidence="2 5" key="1">
    <citation type="submission" date="2015-01" db="EMBL/GenBank/DDBJ databases">
        <title>Genome Sequence of Pseudomonas antarctica CMS 35.</title>
        <authorList>
            <person name="Voget S."/>
            <person name="Chow J."/>
            <person name="Daniel R."/>
            <person name="Streit W."/>
        </authorList>
    </citation>
    <scope>NUCLEOTIDE SEQUENCE [LARGE SCALE GENOMIC DNA]</scope>
    <source>
        <strain evidence="2 5">CMS 35</strain>
    </source>
</reference>
<dbReference type="InterPro" id="IPR010982">
    <property type="entry name" value="Lambda_DNA-bd_dom_sf"/>
</dbReference>
<evidence type="ECO:0000313" key="3">
    <source>
        <dbReference type="EMBL" id="SDM75209.1"/>
    </source>
</evidence>
<reference evidence="3 4" key="2">
    <citation type="submission" date="2016-10" db="EMBL/GenBank/DDBJ databases">
        <authorList>
            <person name="de Groot N.N."/>
        </authorList>
    </citation>
    <scope>NUCLEOTIDE SEQUENCE [LARGE SCALE GENOMIC DNA]</scope>
    <source>
        <strain evidence="3 4">BS2772</strain>
    </source>
</reference>
<evidence type="ECO:0000313" key="5">
    <source>
        <dbReference type="Proteomes" id="UP000748067"/>
    </source>
</evidence>
<evidence type="ECO:0000313" key="4">
    <source>
        <dbReference type="Proteomes" id="UP000182470"/>
    </source>
</evidence>
<dbReference type="Proteomes" id="UP000748067">
    <property type="component" value="Unassembled WGS sequence"/>
</dbReference>
<dbReference type="PROSITE" id="PS50943">
    <property type="entry name" value="HTH_CROC1"/>
    <property type="match status" value="1"/>
</dbReference>
<dbReference type="AlphaFoldDB" id="A0A1G9VSL4"/>
<proteinExistence type="predicted"/>
<dbReference type="EMBL" id="LT629704">
    <property type="protein sequence ID" value="SDM75209.1"/>
    <property type="molecule type" value="Genomic_DNA"/>
</dbReference>
<dbReference type="Proteomes" id="UP000182470">
    <property type="component" value="Chromosome I"/>
</dbReference>
<name>A0A1G9VSL4_9PSED</name>
<dbReference type="SUPFAM" id="SSF47413">
    <property type="entry name" value="lambda repressor-like DNA-binding domains"/>
    <property type="match status" value="1"/>
</dbReference>
<gene>
    <name evidence="2" type="ORF">PSAN_14380</name>
    <name evidence="3" type="ORF">SAMN04490179_0782</name>
</gene>
<keyword evidence="5" id="KW-1185">Reference proteome</keyword>